<dbReference type="AlphaFoldDB" id="A0A9D1GB40"/>
<dbReference type="EMBL" id="DVKQ01000065">
    <property type="protein sequence ID" value="HIT37847.1"/>
    <property type="molecule type" value="Genomic_DNA"/>
</dbReference>
<evidence type="ECO:0000313" key="7">
    <source>
        <dbReference type="EMBL" id="HIT37847.1"/>
    </source>
</evidence>
<dbReference type="Pfam" id="PF01165">
    <property type="entry name" value="Ribosomal_S21"/>
    <property type="match status" value="1"/>
</dbReference>
<name>A0A9D1GB40_9FIRM</name>
<feature type="region of interest" description="Disordered" evidence="6">
    <location>
        <begin position="20"/>
        <end position="67"/>
    </location>
</feature>
<evidence type="ECO:0000256" key="1">
    <source>
        <dbReference type="ARBA" id="ARBA00006640"/>
    </source>
</evidence>
<feature type="compositionally biased region" description="Basic residues" evidence="6">
    <location>
        <begin position="58"/>
        <end position="67"/>
    </location>
</feature>
<comment type="caution">
    <text evidence="7">The sequence shown here is derived from an EMBL/GenBank/DDBJ whole genome shotgun (WGS) entry which is preliminary data.</text>
</comment>
<dbReference type="GO" id="GO:0005840">
    <property type="term" value="C:ribosome"/>
    <property type="evidence" value="ECO:0007669"/>
    <property type="project" value="UniProtKB-KW"/>
</dbReference>
<dbReference type="GO" id="GO:0006412">
    <property type="term" value="P:translation"/>
    <property type="evidence" value="ECO:0007669"/>
    <property type="project" value="UniProtKB-UniRule"/>
</dbReference>
<comment type="similarity">
    <text evidence="1 5">Belongs to the bacterial ribosomal protein bS21 family.</text>
</comment>
<dbReference type="GO" id="GO:0003735">
    <property type="term" value="F:structural constituent of ribosome"/>
    <property type="evidence" value="ECO:0007669"/>
    <property type="project" value="InterPro"/>
</dbReference>
<reference evidence="7" key="1">
    <citation type="submission" date="2020-10" db="EMBL/GenBank/DDBJ databases">
        <authorList>
            <person name="Gilroy R."/>
        </authorList>
    </citation>
    <scope>NUCLEOTIDE SEQUENCE</scope>
    <source>
        <strain evidence="7">CHK195-26880</strain>
    </source>
</reference>
<organism evidence="7 8">
    <name type="scientific">Candidatus Onthousia faecipullorum</name>
    <dbReference type="NCBI Taxonomy" id="2840887"/>
    <lineage>
        <taxon>Bacteria</taxon>
        <taxon>Bacillati</taxon>
        <taxon>Bacillota</taxon>
        <taxon>Bacilli</taxon>
        <taxon>Candidatus Onthousia</taxon>
    </lineage>
</organism>
<gene>
    <name evidence="5 7" type="primary">rpsU</name>
    <name evidence="7" type="ORF">IAB59_05180</name>
</gene>
<dbReference type="GO" id="GO:1990904">
    <property type="term" value="C:ribonucleoprotein complex"/>
    <property type="evidence" value="ECO:0007669"/>
    <property type="project" value="UniProtKB-KW"/>
</dbReference>
<protein>
    <recommendedName>
        <fullName evidence="4 5">Small ribosomal subunit protein bS21</fullName>
    </recommendedName>
</protein>
<proteinExistence type="inferred from homology"/>
<evidence type="ECO:0000256" key="6">
    <source>
        <dbReference type="SAM" id="MobiDB-lite"/>
    </source>
</evidence>
<feature type="compositionally biased region" description="Basic and acidic residues" evidence="6">
    <location>
        <begin position="30"/>
        <end position="41"/>
    </location>
</feature>
<evidence type="ECO:0000256" key="5">
    <source>
        <dbReference type="HAMAP-Rule" id="MF_00358"/>
    </source>
</evidence>
<keyword evidence="3 5" id="KW-0687">Ribonucleoprotein</keyword>
<dbReference type="InterPro" id="IPR038380">
    <property type="entry name" value="Ribosomal_bS21_sf"/>
</dbReference>
<evidence type="ECO:0000256" key="4">
    <source>
        <dbReference type="ARBA" id="ARBA00035135"/>
    </source>
</evidence>
<dbReference type="Gene3D" id="1.20.5.1150">
    <property type="entry name" value="Ribosomal protein S8"/>
    <property type="match status" value="1"/>
</dbReference>
<keyword evidence="2 5" id="KW-0689">Ribosomal protein</keyword>
<evidence type="ECO:0000256" key="2">
    <source>
        <dbReference type="ARBA" id="ARBA00022980"/>
    </source>
</evidence>
<dbReference type="HAMAP" id="MF_00358">
    <property type="entry name" value="Ribosomal_bS21"/>
    <property type="match status" value="1"/>
</dbReference>
<accession>A0A9D1GB40</accession>
<sequence>MAQVTVKNGNLDGAIKRYKQKLARSGVPSEAKKHDAYDKPGVRRRKAKKEAIKNARKNERKRRRERD</sequence>
<dbReference type="Proteomes" id="UP000886833">
    <property type="component" value="Unassembled WGS sequence"/>
</dbReference>
<reference evidence="7" key="2">
    <citation type="journal article" date="2021" name="PeerJ">
        <title>Extensive microbial diversity within the chicken gut microbiome revealed by metagenomics and culture.</title>
        <authorList>
            <person name="Gilroy R."/>
            <person name="Ravi A."/>
            <person name="Getino M."/>
            <person name="Pursley I."/>
            <person name="Horton D.L."/>
            <person name="Alikhan N.F."/>
            <person name="Baker D."/>
            <person name="Gharbi K."/>
            <person name="Hall N."/>
            <person name="Watson M."/>
            <person name="Adriaenssens E.M."/>
            <person name="Foster-Nyarko E."/>
            <person name="Jarju S."/>
            <person name="Secka A."/>
            <person name="Antonio M."/>
            <person name="Oren A."/>
            <person name="Chaudhuri R.R."/>
            <person name="La Ragione R."/>
            <person name="Hildebrand F."/>
            <person name="Pallen M.J."/>
        </authorList>
    </citation>
    <scope>NUCLEOTIDE SEQUENCE</scope>
    <source>
        <strain evidence="7">CHK195-26880</strain>
    </source>
</reference>
<evidence type="ECO:0000313" key="8">
    <source>
        <dbReference type="Proteomes" id="UP000886833"/>
    </source>
</evidence>
<dbReference type="InterPro" id="IPR001911">
    <property type="entry name" value="Ribosomal_bS21"/>
</dbReference>
<dbReference type="NCBIfam" id="TIGR00030">
    <property type="entry name" value="S21p"/>
    <property type="match status" value="1"/>
</dbReference>
<evidence type="ECO:0000256" key="3">
    <source>
        <dbReference type="ARBA" id="ARBA00023274"/>
    </source>
</evidence>